<organism evidence="2 3">
    <name type="scientific">Paenarthrobacter aurescens (strain TC1)</name>
    <dbReference type="NCBI Taxonomy" id="290340"/>
    <lineage>
        <taxon>Bacteria</taxon>
        <taxon>Bacillati</taxon>
        <taxon>Actinomycetota</taxon>
        <taxon>Actinomycetes</taxon>
        <taxon>Micrococcales</taxon>
        <taxon>Micrococcaceae</taxon>
        <taxon>Paenarthrobacter</taxon>
    </lineage>
</organism>
<dbReference type="OrthoDB" id="3695770at2"/>
<evidence type="ECO:0000313" key="2">
    <source>
        <dbReference type="EMBL" id="ABM06518.1"/>
    </source>
</evidence>
<dbReference type="KEGG" id="aau:AAur_3198"/>
<dbReference type="AlphaFoldDB" id="A1R9I3"/>
<protein>
    <recommendedName>
        <fullName evidence="4">Peptidase inhibitor family I36</fullName>
    </recommendedName>
</protein>
<keyword evidence="3" id="KW-1185">Reference proteome</keyword>
<dbReference type="EMBL" id="CP000474">
    <property type="protein sequence ID" value="ABM06518.1"/>
    <property type="molecule type" value="Genomic_DNA"/>
</dbReference>
<sequence length="147" mass="15014">MKLASKIASAGALLGLAATSLLAGVPAANASGTGKACPANRVCLYFNSNFEGARADFAYSDAGLSNELFTDGPAGVNGWGVQVNNNAASLINNTPGGANIYDGPNCTGEAWATYGGERVNLASMGMKNRVTSIYIEGACINRDQSWA</sequence>
<feature type="signal peptide" evidence="1">
    <location>
        <begin position="1"/>
        <end position="23"/>
    </location>
</feature>
<dbReference type="RefSeq" id="WP_011775823.1">
    <property type="nucleotide sequence ID" value="NC_008711.1"/>
</dbReference>
<dbReference type="Proteomes" id="UP000000637">
    <property type="component" value="Chromosome"/>
</dbReference>
<dbReference type="eggNOG" id="ENOG50336DU">
    <property type="taxonomic scope" value="Bacteria"/>
</dbReference>
<name>A1R9I3_PAEAT</name>
<dbReference type="HOGENOM" id="CLU_1727440_0_0_11"/>
<dbReference type="Pfam" id="PF03995">
    <property type="entry name" value="Inhibitor_I36"/>
    <property type="match status" value="1"/>
</dbReference>
<accession>A1R9I3</accession>
<feature type="chain" id="PRO_5038659778" description="Peptidase inhibitor family I36" evidence="1">
    <location>
        <begin position="24"/>
        <end position="147"/>
    </location>
</feature>
<proteinExistence type="predicted"/>
<gene>
    <name evidence="2" type="ordered locus">AAur_3198</name>
</gene>
<evidence type="ECO:0000256" key="1">
    <source>
        <dbReference type="SAM" id="SignalP"/>
    </source>
</evidence>
<dbReference type="Gene3D" id="2.60.20.10">
    <property type="entry name" value="Crystallins"/>
    <property type="match status" value="1"/>
</dbReference>
<evidence type="ECO:0000313" key="3">
    <source>
        <dbReference type="Proteomes" id="UP000000637"/>
    </source>
</evidence>
<evidence type="ECO:0008006" key="4">
    <source>
        <dbReference type="Google" id="ProtNLM"/>
    </source>
</evidence>
<keyword evidence="1" id="KW-0732">Signal</keyword>
<reference evidence="2 3" key="1">
    <citation type="journal article" date="2006" name="PLoS Genet.">
        <title>Secrets of soil survival revealed by the genome sequence of Arthrobacter aurescens TC1.</title>
        <authorList>
            <person name="Mongodin E.F."/>
            <person name="Shapir N."/>
            <person name="Daugherty S.C."/>
            <person name="DeBoy R.T."/>
            <person name="Emerson J.B."/>
            <person name="Shvartzbeyn A."/>
            <person name="Radune D."/>
            <person name="Vamathevan J."/>
            <person name="Riggs F."/>
            <person name="Grinberg V."/>
            <person name="Khouri H."/>
            <person name="Wackett L.P."/>
            <person name="Nelson K.E."/>
            <person name="Sadowsky M.J."/>
        </authorList>
    </citation>
    <scope>NUCLEOTIDE SEQUENCE [LARGE SCALE GENOMIC DNA]</scope>
    <source>
        <strain evidence="2 3">TC1</strain>
    </source>
</reference>